<evidence type="ECO:0000259" key="7">
    <source>
        <dbReference type="PROSITE" id="PS50928"/>
    </source>
</evidence>
<keyword evidence="3 6" id="KW-0812">Transmembrane</keyword>
<feature type="transmembrane region" description="Helical" evidence="6">
    <location>
        <begin position="93"/>
        <end position="112"/>
    </location>
</feature>
<feature type="transmembrane region" description="Helical" evidence="6">
    <location>
        <begin position="188"/>
        <end position="209"/>
    </location>
</feature>
<evidence type="ECO:0000313" key="9">
    <source>
        <dbReference type="EMBL" id="OCI31182.1"/>
    </source>
</evidence>
<dbReference type="InterPro" id="IPR035906">
    <property type="entry name" value="MetI-like_sf"/>
</dbReference>
<evidence type="ECO:0000256" key="3">
    <source>
        <dbReference type="ARBA" id="ARBA00022692"/>
    </source>
</evidence>
<dbReference type="STRING" id="43678.OJAG_06100"/>
<comment type="subcellular location">
    <subcellularLocation>
        <location evidence="6">Cell membrane</location>
        <topology evidence="6">Multi-pass membrane protein</topology>
    </subcellularLocation>
    <subcellularLocation>
        <location evidence="1">Membrane</location>
        <topology evidence="1">Multi-pass membrane protein</topology>
    </subcellularLocation>
</comment>
<dbReference type="RefSeq" id="WP_068625722.1">
    <property type="nucleotide sequence ID" value="NZ_JBIVFZ010000001.1"/>
</dbReference>
<dbReference type="Gene3D" id="1.10.3720.10">
    <property type="entry name" value="MetI-like"/>
    <property type="match status" value="1"/>
</dbReference>
<evidence type="ECO:0000313" key="10">
    <source>
        <dbReference type="Proteomes" id="UP000076447"/>
    </source>
</evidence>
<dbReference type="PANTHER" id="PTHR30177:SF33">
    <property type="entry name" value="POSSIBLE OSMOPROTECTANT (GLYCINE BETAINE_CARNITINE_CHOLINE_L-PROLINE) TRANSPORT INTEGRAL MEMBRANE PROTEIN ABC TRANSPORTER PROZ"/>
    <property type="match status" value="1"/>
</dbReference>
<evidence type="ECO:0000313" key="8">
    <source>
        <dbReference type="EMBL" id="KZM36701.1"/>
    </source>
</evidence>
<organism evidence="8 10">
    <name type="scientific">Oerskovia enterophila</name>
    <dbReference type="NCBI Taxonomy" id="43678"/>
    <lineage>
        <taxon>Bacteria</taxon>
        <taxon>Bacillati</taxon>
        <taxon>Actinomycetota</taxon>
        <taxon>Actinomycetes</taxon>
        <taxon>Micrococcales</taxon>
        <taxon>Cellulomonadaceae</taxon>
        <taxon>Oerskovia</taxon>
    </lineage>
</organism>
<dbReference type="CDD" id="cd06261">
    <property type="entry name" value="TM_PBP2"/>
    <property type="match status" value="1"/>
</dbReference>
<dbReference type="GO" id="GO:0005886">
    <property type="term" value="C:plasma membrane"/>
    <property type="evidence" value="ECO:0007669"/>
    <property type="project" value="UniProtKB-SubCell"/>
</dbReference>
<keyword evidence="2 6" id="KW-0813">Transport</keyword>
<dbReference type="GO" id="GO:0031460">
    <property type="term" value="P:glycine betaine transport"/>
    <property type="evidence" value="ECO:0007669"/>
    <property type="project" value="TreeGrafter"/>
</dbReference>
<dbReference type="InterPro" id="IPR000515">
    <property type="entry name" value="MetI-like"/>
</dbReference>
<comment type="similarity">
    <text evidence="6">Belongs to the binding-protein-dependent transport system permease family.</text>
</comment>
<dbReference type="Pfam" id="PF00528">
    <property type="entry name" value="BPD_transp_1"/>
    <property type="match status" value="1"/>
</dbReference>
<feature type="domain" description="ABC transmembrane type-1" evidence="7">
    <location>
        <begin position="27"/>
        <end position="206"/>
    </location>
</feature>
<feature type="transmembrane region" description="Helical" evidence="6">
    <location>
        <begin position="156"/>
        <end position="176"/>
    </location>
</feature>
<reference evidence="9 11" key="2">
    <citation type="submission" date="2016-06" db="EMBL/GenBank/DDBJ databases">
        <title>Genome sequence of Oerskovia enterophila DSM 43852.</title>
        <authorList>
            <person name="Poehlein A."/>
            <person name="Jag V."/>
            <person name="Bengelsdorf F.R."/>
            <person name="Daniel R."/>
            <person name="Duerre P."/>
        </authorList>
    </citation>
    <scope>NUCLEOTIDE SEQUENCE [LARGE SCALE GENOMIC DNA]</scope>
    <source>
        <strain evidence="9 11">DSM 43852</strain>
    </source>
</reference>
<name>A0A163SRQ2_9CELL</name>
<accession>A0A163SRQ2</accession>
<feature type="transmembrane region" description="Helical" evidence="6">
    <location>
        <begin position="64"/>
        <end position="87"/>
    </location>
</feature>
<dbReference type="PANTHER" id="PTHR30177">
    <property type="entry name" value="GLYCINE BETAINE/L-PROLINE TRANSPORT SYSTEM PERMEASE PROTEIN PROW"/>
    <property type="match status" value="1"/>
</dbReference>
<dbReference type="OrthoDB" id="5244012at2"/>
<dbReference type="InterPro" id="IPR051204">
    <property type="entry name" value="ABC_transp_perm/SBD"/>
</dbReference>
<dbReference type="EMBL" id="LRIE01000044">
    <property type="protein sequence ID" value="KZM36701.1"/>
    <property type="molecule type" value="Genomic_DNA"/>
</dbReference>
<keyword evidence="11" id="KW-1185">Reference proteome</keyword>
<reference evidence="8 10" key="1">
    <citation type="submission" date="2016-01" db="EMBL/GenBank/DDBJ databases">
        <title>Genome sequence of Oerskovia enterophila VJag, an agar and cellulose degrading bacterium.</title>
        <authorList>
            <person name="Poehlein A."/>
            <person name="Jag V."/>
            <person name="Bengelsdorf F."/>
            <person name="Duerre P."/>
            <person name="Daniel R."/>
        </authorList>
    </citation>
    <scope>NUCLEOTIDE SEQUENCE [LARGE SCALE GENOMIC DNA]</scope>
    <source>
        <strain evidence="8 10">VJag</strain>
    </source>
</reference>
<keyword evidence="5 6" id="KW-0472">Membrane</keyword>
<dbReference type="Proteomes" id="UP000093412">
    <property type="component" value="Unassembled WGS sequence"/>
</dbReference>
<evidence type="ECO:0000256" key="1">
    <source>
        <dbReference type="ARBA" id="ARBA00004141"/>
    </source>
</evidence>
<dbReference type="EMBL" id="MAQA01000022">
    <property type="protein sequence ID" value="OCI31182.1"/>
    <property type="molecule type" value="Genomic_DNA"/>
</dbReference>
<dbReference type="SUPFAM" id="SSF161098">
    <property type="entry name" value="MetI-like"/>
    <property type="match status" value="1"/>
</dbReference>
<dbReference type="PATRIC" id="fig|43678.3.peg.647"/>
<gene>
    <name evidence="8" type="primary">opuCB_2</name>
    <name evidence="9" type="synonym">opuCB_1</name>
    <name evidence="9" type="ORF">OERS_21360</name>
    <name evidence="8" type="ORF">OJAG_06100</name>
</gene>
<dbReference type="PROSITE" id="PS50928">
    <property type="entry name" value="ABC_TM1"/>
    <property type="match status" value="1"/>
</dbReference>
<feature type="transmembrane region" description="Helical" evidence="6">
    <location>
        <begin position="33"/>
        <end position="52"/>
    </location>
</feature>
<evidence type="ECO:0000313" key="11">
    <source>
        <dbReference type="Proteomes" id="UP000093412"/>
    </source>
</evidence>
<evidence type="ECO:0000256" key="5">
    <source>
        <dbReference type="ARBA" id="ARBA00023136"/>
    </source>
</evidence>
<comment type="caution">
    <text evidence="8">The sequence shown here is derived from an EMBL/GenBank/DDBJ whole genome shotgun (WGS) entry which is preliminary data.</text>
</comment>
<evidence type="ECO:0000256" key="6">
    <source>
        <dbReference type="RuleBase" id="RU363032"/>
    </source>
</evidence>
<feature type="transmembrane region" description="Helical" evidence="6">
    <location>
        <begin position="133"/>
        <end position="150"/>
    </location>
</feature>
<evidence type="ECO:0000256" key="4">
    <source>
        <dbReference type="ARBA" id="ARBA00022989"/>
    </source>
</evidence>
<evidence type="ECO:0000256" key="2">
    <source>
        <dbReference type="ARBA" id="ARBA00022448"/>
    </source>
</evidence>
<proteinExistence type="inferred from homology"/>
<dbReference type="GO" id="GO:0055085">
    <property type="term" value="P:transmembrane transport"/>
    <property type="evidence" value="ECO:0007669"/>
    <property type="project" value="InterPro"/>
</dbReference>
<dbReference type="AlphaFoldDB" id="A0A163SRQ2"/>
<keyword evidence="4 6" id="KW-1133">Transmembrane helix</keyword>
<sequence>MNVVEQALTWLNDPLNWTGPDGLLVRTGEHLEMTAVAVLLAALVALPVGIWLGHSGRGAGPTIVVVNTSRALPTFGILLILAAGGLFGNRAAVISAVIFAIPLILANAYTGVAEVDPDVKDAARGMGMSSQRSLWLVEVPLAVPLVAAGLRTAIVQVIAVLTLAAFVGGGGLGVPLRVGFSNQRYGQVLAVGVVIAVLCLVVDAVLALVQRAVTPAPLRTRAGTLR</sequence>
<protein>
    <submittedName>
        <fullName evidence="8">Glycine betaine/carnitine/choline transport system permease protein OpuCB</fullName>
    </submittedName>
</protein>
<dbReference type="Proteomes" id="UP000076447">
    <property type="component" value="Unassembled WGS sequence"/>
</dbReference>